<dbReference type="GO" id="GO:0005524">
    <property type="term" value="F:ATP binding"/>
    <property type="evidence" value="ECO:0007669"/>
    <property type="project" value="UniProtKB-KW"/>
</dbReference>
<name>A0A9W6LAF1_9BACT</name>
<dbReference type="SMART" id="SM00487">
    <property type="entry name" value="DEXDc"/>
    <property type="match status" value="1"/>
</dbReference>
<dbReference type="PANTHER" id="PTHR18934:SF99">
    <property type="entry name" value="ATP-DEPENDENT RNA HELICASE DHX37-RELATED"/>
    <property type="match status" value="1"/>
</dbReference>
<dbReference type="PANTHER" id="PTHR18934">
    <property type="entry name" value="ATP-DEPENDENT RNA HELICASE"/>
    <property type="match status" value="1"/>
</dbReference>
<dbReference type="SMART" id="SM00382">
    <property type="entry name" value="AAA"/>
    <property type="match status" value="1"/>
</dbReference>
<dbReference type="EMBL" id="BSDR01000001">
    <property type="protein sequence ID" value="GLI35791.1"/>
    <property type="molecule type" value="Genomic_DNA"/>
</dbReference>
<dbReference type="CDD" id="cd18791">
    <property type="entry name" value="SF2_C_RHA"/>
    <property type="match status" value="1"/>
</dbReference>
<evidence type="ECO:0000256" key="2">
    <source>
        <dbReference type="ARBA" id="ARBA00022801"/>
    </source>
</evidence>
<dbReference type="InterPro" id="IPR014001">
    <property type="entry name" value="Helicase_ATP-bd"/>
</dbReference>
<dbReference type="Pfam" id="PF07717">
    <property type="entry name" value="OB_NTP_bind"/>
    <property type="match status" value="1"/>
</dbReference>
<dbReference type="InterPro" id="IPR027417">
    <property type="entry name" value="P-loop_NTPase"/>
</dbReference>
<dbReference type="InterPro" id="IPR010222">
    <property type="entry name" value="RNA_helicase_HrpA"/>
</dbReference>
<dbReference type="InterPro" id="IPR011709">
    <property type="entry name" value="DEAD-box_helicase_OB_fold"/>
</dbReference>
<dbReference type="PROSITE" id="PS51192">
    <property type="entry name" value="HELICASE_ATP_BIND_1"/>
    <property type="match status" value="1"/>
</dbReference>
<protein>
    <submittedName>
        <fullName evidence="8">ATP-dependent RNA helicase HrpA</fullName>
    </submittedName>
</protein>
<keyword evidence="1" id="KW-0547">Nucleotide-binding</keyword>
<evidence type="ECO:0000313" key="9">
    <source>
        <dbReference type="Proteomes" id="UP001144372"/>
    </source>
</evidence>
<dbReference type="InterPro" id="IPR011545">
    <property type="entry name" value="DEAD/DEAH_box_helicase_dom"/>
</dbReference>
<evidence type="ECO:0000256" key="1">
    <source>
        <dbReference type="ARBA" id="ARBA00022741"/>
    </source>
</evidence>
<sequence>MHSLESQKLRRAAPSPAEAPFIPDYPPGLPILDKKEAILRAIAEHQVLVITGETGSGKSTQIPKFCLEAGFGRRGMIGCTQPRRIAAITLANRVAEELKEMGPLWVGHKIRFQDRTARTTRIKFMTDGILLAEAQRDRLFRAYDTIIVDEAHERTLNIDFLLGLIKKILPRRPDLKVIITSATIDPERFSRSFGNAPIIEVSGRTYPVEVRYRPLEVRDDEEEEISYIDQAVAAVDELKSRREGGRRGDILIFMPTESDIRETVQRLEEKRYFNTRVFPLFGRMAAGDQQSVFRPASEEKIVVATNVAETSLTIPGIRYVIDTGLARISQYNARSRTQSLPVSPISQASADQRQGRCGRVAEGICIRLYSREDYLNRPLYTPPEIQRSNLAEVILRMLFLRLGNIQEFPFLDPPSPAAVKDGFALLKELGAVDDHRRLTPLGRMMARLPLDPRLSRMLMEAQKEGALQELTILTAALSIQDPRERPLDKETQADQAHARFRDPRSDFVTLLKIWGTFWQMGSEDRGAALISRSQMRKFCRDHFLSYRRMREWRDIFEEIRDILQELGGFEFNPDPASYEAIHRSILSGYLSHIGVRKDKNIYLATKNRQVMLFPGSGLFNKGGAWITASELIQTSRLYARTVAVIEPEWLEDLGGHLCRSTFFEPHWEKKRGQVVAFERVTLYGLTVVDRRKVDYSRVRPAEAREIFIRSALVEGDLPNGYAFMEHNRNLIRQVEELESKTRRRDLLVDEETLFQFYDQRLPQLSDIRSFNKFLKDQGGDDCLRMREADLLRAEPDFEALEQFPDTLSVGDMELPLRYAFHPGEKDDGVTASIPVHLLARLSEEPFQWLVPGMLLEKVTLLIKSLPKGIRRQLVPAGETAQRLVVGLPFREGSLSFQMSRCIKEMMGVRVPPEMWDFEQLPPHLKMKFEVVGPGGDLLGAGEDLEDLKSLAVERREDDLLETSKKKWERTGLVSWNFGELPSKVELGKDSLGLMRYAYPALVAEGETVALRLFEDPGEAQKESLKGLMLLYQLAFAPELKHLKRSWIFPENMAPMTFFMGSRSEATRSLQNYMLRELLDLGAPQWPSRDKFIETLENLKGRLADAGREMLEEVLQAVLERHMARSSLDRFRKMAGNNPMVLRRIDLLFEELNKLVPKDFLDHYCRKHIRELPRYLKALQVRGERVYVSPGKDLLKGEPLALHQKRYEEMVREILRQPAEEGFRLVDDFRWMLEEFKISLFAPEIKTRYRVSQKRLEEKWQEWLTWKGRIG</sequence>
<organism evidence="8 9">
    <name type="scientific">Desulforhabdus amnigena</name>
    <dbReference type="NCBI Taxonomy" id="40218"/>
    <lineage>
        <taxon>Bacteria</taxon>
        <taxon>Pseudomonadati</taxon>
        <taxon>Thermodesulfobacteriota</taxon>
        <taxon>Syntrophobacteria</taxon>
        <taxon>Syntrophobacterales</taxon>
        <taxon>Syntrophobacteraceae</taxon>
        <taxon>Desulforhabdus</taxon>
    </lineage>
</organism>
<dbReference type="SMART" id="SM00847">
    <property type="entry name" value="HA2"/>
    <property type="match status" value="1"/>
</dbReference>
<dbReference type="InterPro" id="IPR007502">
    <property type="entry name" value="Helicase-assoc_dom"/>
</dbReference>
<dbReference type="SUPFAM" id="SSF52540">
    <property type="entry name" value="P-loop containing nucleoside triphosphate hydrolases"/>
    <property type="match status" value="1"/>
</dbReference>
<dbReference type="Pfam" id="PF00270">
    <property type="entry name" value="DEAD"/>
    <property type="match status" value="1"/>
</dbReference>
<keyword evidence="4" id="KW-0067">ATP-binding</keyword>
<evidence type="ECO:0000259" key="7">
    <source>
        <dbReference type="PROSITE" id="PS51194"/>
    </source>
</evidence>
<evidence type="ECO:0000259" key="6">
    <source>
        <dbReference type="PROSITE" id="PS51192"/>
    </source>
</evidence>
<evidence type="ECO:0000256" key="3">
    <source>
        <dbReference type="ARBA" id="ARBA00022806"/>
    </source>
</evidence>
<dbReference type="InterPro" id="IPR024590">
    <property type="entry name" value="HrpA_C"/>
</dbReference>
<dbReference type="Pfam" id="PF11898">
    <property type="entry name" value="DUF3418"/>
    <property type="match status" value="1"/>
</dbReference>
<proteinExistence type="predicted"/>
<feature type="domain" description="Helicase ATP-binding" evidence="6">
    <location>
        <begin position="39"/>
        <end position="202"/>
    </location>
</feature>
<keyword evidence="9" id="KW-1185">Reference proteome</keyword>
<dbReference type="AlphaFoldDB" id="A0A9W6LAF1"/>
<evidence type="ECO:0000256" key="5">
    <source>
        <dbReference type="SAM" id="MobiDB-lite"/>
    </source>
</evidence>
<dbReference type="FunFam" id="1.20.120.1080:FF:000005">
    <property type="entry name" value="ATP-dependent helicase HrpA"/>
    <property type="match status" value="1"/>
</dbReference>
<dbReference type="GO" id="GO:0003724">
    <property type="term" value="F:RNA helicase activity"/>
    <property type="evidence" value="ECO:0007669"/>
    <property type="project" value="InterPro"/>
</dbReference>
<dbReference type="Pfam" id="PF00271">
    <property type="entry name" value="Helicase_C"/>
    <property type="match status" value="1"/>
</dbReference>
<dbReference type="Gene3D" id="3.40.50.300">
    <property type="entry name" value="P-loop containing nucleotide triphosphate hydrolases"/>
    <property type="match status" value="2"/>
</dbReference>
<feature type="region of interest" description="Disordered" evidence="5">
    <location>
        <begin position="1"/>
        <end position="21"/>
    </location>
</feature>
<dbReference type="GO" id="GO:0016787">
    <property type="term" value="F:hydrolase activity"/>
    <property type="evidence" value="ECO:0007669"/>
    <property type="project" value="UniProtKB-KW"/>
</dbReference>
<comment type="caution">
    <text evidence="8">The sequence shown here is derived from an EMBL/GenBank/DDBJ whole genome shotgun (WGS) entry which is preliminary data.</text>
</comment>
<evidence type="ECO:0000256" key="4">
    <source>
        <dbReference type="ARBA" id="ARBA00022840"/>
    </source>
</evidence>
<dbReference type="Gene3D" id="1.20.120.1080">
    <property type="match status" value="1"/>
</dbReference>
<dbReference type="RefSeq" id="WP_281795831.1">
    <property type="nucleotide sequence ID" value="NZ_BSDR01000001.1"/>
</dbReference>
<dbReference type="InterPro" id="IPR048333">
    <property type="entry name" value="HA2_WH"/>
</dbReference>
<dbReference type="SMART" id="SM00490">
    <property type="entry name" value="HELICc"/>
    <property type="match status" value="1"/>
</dbReference>
<feature type="domain" description="Helicase C-terminal" evidence="7">
    <location>
        <begin position="227"/>
        <end position="401"/>
    </location>
</feature>
<dbReference type="GO" id="GO:0003723">
    <property type="term" value="F:RNA binding"/>
    <property type="evidence" value="ECO:0007669"/>
    <property type="project" value="TreeGrafter"/>
</dbReference>
<dbReference type="PROSITE" id="PS51194">
    <property type="entry name" value="HELICASE_CTER"/>
    <property type="match status" value="1"/>
</dbReference>
<dbReference type="Pfam" id="PF04408">
    <property type="entry name" value="WHD_HA2"/>
    <property type="match status" value="1"/>
</dbReference>
<dbReference type="Pfam" id="PF21010">
    <property type="entry name" value="HA2_C"/>
    <property type="match status" value="1"/>
</dbReference>
<evidence type="ECO:0000313" key="8">
    <source>
        <dbReference type="EMBL" id="GLI35791.1"/>
    </source>
</evidence>
<gene>
    <name evidence="8" type="primary">hrpA</name>
    <name evidence="8" type="ORF">DAMNIGENAA_32240</name>
</gene>
<dbReference type="InterPro" id="IPR003593">
    <property type="entry name" value="AAA+_ATPase"/>
</dbReference>
<dbReference type="NCBIfam" id="TIGR01967">
    <property type="entry name" value="DEAH_box_HrpA"/>
    <property type="match status" value="1"/>
</dbReference>
<keyword evidence="3 8" id="KW-0347">Helicase</keyword>
<dbReference type="InterPro" id="IPR001650">
    <property type="entry name" value="Helicase_C-like"/>
</dbReference>
<keyword evidence="2" id="KW-0378">Hydrolase</keyword>
<accession>A0A9W6LAF1</accession>
<dbReference type="Proteomes" id="UP001144372">
    <property type="component" value="Unassembled WGS sequence"/>
</dbReference>
<reference evidence="8" key="1">
    <citation type="submission" date="2022-12" db="EMBL/GenBank/DDBJ databases">
        <title>Reference genome sequencing for broad-spectrum identification of bacterial and archaeal isolates by mass spectrometry.</title>
        <authorList>
            <person name="Sekiguchi Y."/>
            <person name="Tourlousse D.M."/>
        </authorList>
    </citation>
    <scope>NUCLEOTIDE SEQUENCE</scope>
    <source>
        <strain evidence="8">ASRB1</strain>
    </source>
</reference>